<proteinExistence type="predicted"/>
<dbReference type="GO" id="GO:0003677">
    <property type="term" value="F:DNA binding"/>
    <property type="evidence" value="ECO:0007669"/>
    <property type="project" value="TreeGrafter"/>
</dbReference>
<evidence type="ECO:0000313" key="1">
    <source>
        <dbReference type="EMBL" id="KZP00237.1"/>
    </source>
</evidence>
<dbReference type="EMBL" id="KV417270">
    <property type="protein sequence ID" value="KZP00237.1"/>
    <property type="molecule type" value="Genomic_DNA"/>
</dbReference>
<sequence>MSLFTPDFKFGDPLDSPTHDCLQIRNSQDAAVIFEAVRIGKLPLIRRRLNAEECKDFIKEGAVFVWEEYDFIQGVDGSGGSFQRWTDRMKWSQSRVEGPFLYYEEKIDLPPGAEKMHPSFHAKSRTRPLKPDGMTKQTFSAVALFPDENAPPSKKPRKWHLTTYFRRSTWPTLPTIESDPELKDLAVVEGMFETKGLRIGTQAGFMS</sequence>
<dbReference type="OrthoDB" id="5572844at2759"/>
<evidence type="ECO:0008006" key="3">
    <source>
        <dbReference type="Google" id="ProtNLM"/>
    </source>
</evidence>
<dbReference type="PANTHER" id="PTHR28027:SF1">
    <property type="entry name" value="CAMP INDEPENDENT REGULATORY PROTEIN (AFU_ORTHOLOGUE AFUA_3G09640)"/>
    <property type="match status" value="1"/>
</dbReference>
<name>A0A167QU07_CALVF</name>
<dbReference type="AlphaFoldDB" id="A0A167QU07"/>
<dbReference type="Proteomes" id="UP000076738">
    <property type="component" value="Unassembled WGS sequence"/>
</dbReference>
<dbReference type="InterPro" id="IPR018608">
    <property type="entry name" value="Gti1/Pac2"/>
</dbReference>
<keyword evidence="2" id="KW-1185">Reference proteome</keyword>
<dbReference type="PANTHER" id="PTHR28027">
    <property type="entry name" value="TRANSCRIPTIONAL REGULATOR MIT1"/>
    <property type="match status" value="1"/>
</dbReference>
<dbReference type="Pfam" id="PF09729">
    <property type="entry name" value="Gti1_Pac2"/>
    <property type="match status" value="1"/>
</dbReference>
<organism evidence="1 2">
    <name type="scientific">Calocera viscosa (strain TUFC12733)</name>
    <dbReference type="NCBI Taxonomy" id="1330018"/>
    <lineage>
        <taxon>Eukaryota</taxon>
        <taxon>Fungi</taxon>
        <taxon>Dikarya</taxon>
        <taxon>Basidiomycota</taxon>
        <taxon>Agaricomycotina</taxon>
        <taxon>Dacrymycetes</taxon>
        <taxon>Dacrymycetales</taxon>
        <taxon>Dacrymycetaceae</taxon>
        <taxon>Calocera</taxon>
    </lineage>
</organism>
<gene>
    <name evidence="1" type="ORF">CALVIDRAFT_533880</name>
</gene>
<evidence type="ECO:0000313" key="2">
    <source>
        <dbReference type="Proteomes" id="UP000076738"/>
    </source>
</evidence>
<accession>A0A167QU07</accession>
<reference evidence="1 2" key="1">
    <citation type="journal article" date="2016" name="Mol. Biol. Evol.">
        <title>Comparative Genomics of Early-Diverging Mushroom-Forming Fungi Provides Insights into the Origins of Lignocellulose Decay Capabilities.</title>
        <authorList>
            <person name="Nagy L.G."/>
            <person name="Riley R."/>
            <person name="Tritt A."/>
            <person name="Adam C."/>
            <person name="Daum C."/>
            <person name="Floudas D."/>
            <person name="Sun H."/>
            <person name="Yadav J.S."/>
            <person name="Pangilinan J."/>
            <person name="Larsson K.H."/>
            <person name="Matsuura K."/>
            <person name="Barry K."/>
            <person name="Labutti K."/>
            <person name="Kuo R."/>
            <person name="Ohm R.A."/>
            <person name="Bhattacharya S.S."/>
            <person name="Shirouzu T."/>
            <person name="Yoshinaga Y."/>
            <person name="Martin F.M."/>
            <person name="Grigoriev I.V."/>
            <person name="Hibbett D.S."/>
        </authorList>
    </citation>
    <scope>NUCLEOTIDE SEQUENCE [LARGE SCALE GENOMIC DNA]</scope>
    <source>
        <strain evidence="1 2">TUFC12733</strain>
    </source>
</reference>
<protein>
    <recommendedName>
        <fullName evidence="3">Gti1/Pac2 family-domain-containing protein</fullName>
    </recommendedName>
</protein>